<evidence type="ECO:0000313" key="3">
    <source>
        <dbReference type="Proteomes" id="UP001607303"/>
    </source>
</evidence>
<evidence type="ECO:0008006" key="4">
    <source>
        <dbReference type="Google" id="ProtNLM"/>
    </source>
</evidence>
<reference evidence="2 3" key="1">
    <citation type="journal article" date="2024" name="Ann. Entomol. Soc. Am.">
        <title>Genomic analyses of the southern and eastern yellowjacket wasps (Hymenoptera: Vespidae) reveal evolutionary signatures of social life.</title>
        <authorList>
            <person name="Catto M.A."/>
            <person name="Caine P.B."/>
            <person name="Orr S.E."/>
            <person name="Hunt B.G."/>
            <person name="Goodisman M.A.D."/>
        </authorList>
    </citation>
    <scope>NUCLEOTIDE SEQUENCE [LARGE SCALE GENOMIC DNA]</scope>
    <source>
        <strain evidence="2">232</strain>
        <tissue evidence="2">Head and thorax</tissue>
    </source>
</reference>
<comment type="caution">
    <text evidence="2">The sequence shown here is derived from an EMBL/GenBank/DDBJ whole genome shotgun (WGS) entry which is preliminary data.</text>
</comment>
<evidence type="ECO:0000256" key="1">
    <source>
        <dbReference type="SAM" id="MobiDB-lite"/>
    </source>
</evidence>
<name>A0ABD2ASG5_VESMC</name>
<sequence>MLPYISEQKKADNSKLTDNSQSPKLSLPVKGRISLPIQLEILNEALHSLLDAAFELKLKTI</sequence>
<dbReference type="Proteomes" id="UP001607303">
    <property type="component" value="Unassembled WGS sequence"/>
</dbReference>
<keyword evidence="3" id="KW-1185">Reference proteome</keyword>
<proteinExistence type="predicted"/>
<dbReference type="AlphaFoldDB" id="A0ABD2ASG5"/>
<gene>
    <name evidence="2" type="ORF">V1477_019429</name>
</gene>
<protein>
    <recommendedName>
        <fullName evidence="4">Transposase</fullName>
    </recommendedName>
</protein>
<feature type="region of interest" description="Disordered" evidence="1">
    <location>
        <begin position="1"/>
        <end position="26"/>
    </location>
</feature>
<evidence type="ECO:0000313" key="2">
    <source>
        <dbReference type="EMBL" id="KAL2723578.1"/>
    </source>
</evidence>
<accession>A0ABD2ASG5</accession>
<dbReference type="EMBL" id="JAYRBN010000114">
    <property type="protein sequence ID" value="KAL2723578.1"/>
    <property type="molecule type" value="Genomic_DNA"/>
</dbReference>
<feature type="non-terminal residue" evidence="2">
    <location>
        <position position="61"/>
    </location>
</feature>
<organism evidence="2 3">
    <name type="scientific">Vespula maculifrons</name>
    <name type="common">Eastern yellow jacket</name>
    <name type="synonym">Wasp</name>
    <dbReference type="NCBI Taxonomy" id="7453"/>
    <lineage>
        <taxon>Eukaryota</taxon>
        <taxon>Metazoa</taxon>
        <taxon>Ecdysozoa</taxon>
        <taxon>Arthropoda</taxon>
        <taxon>Hexapoda</taxon>
        <taxon>Insecta</taxon>
        <taxon>Pterygota</taxon>
        <taxon>Neoptera</taxon>
        <taxon>Endopterygota</taxon>
        <taxon>Hymenoptera</taxon>
        <taxon>Apocrita</taxon>
        <taxon>Aculeata</taxon>
        <taxon>Vespoidea</taxon>
        <taxon>Vespidae</taxon>
        <taxon>Vespinae</taxon>
        <taxon>Vespula</taxon>
    </lineage>
</organism>